<sequence>MNLTNKIKFMIDDTELNIAIKCALKKTCNHIFTQSFPEQDILSYDRNQITANNRNPHSKLSFLRFFLGSENNYDRDWVEKVHHNLTSYDRRYIYDNGRTILNSLDIYTTPEPPKNMAFIAIRDLHIFLIALWAAKAIQLPMYFQLPQTVKNRKNNQKKTYRIDSAYDLYPPILKLTRRPYQSEIEDKATPNIMEFIPPLSQSTFKYLAWRPILASSWSNISDITIEELRELFAFIYTKRHSNEIFMAHNLSPVAWLRPYLEFNPMLCKFSLEEIKNLSKSIPSTSLKDNQLFHSRYQRQRHAWSRWIDDYRRMLLETGRVKTLRPINRSLSLLLKYIFDNLAQSGITPPCPDEVMRCHIDGYGATEPLRTVITHNIDISNIRAFFDYVETISATGNGNFRNPLTRYDKHFEPRPTKTNKKTFEFNDFRFFFALSYSLLNFIQYLLEKCIQDPENSWQAQLRALGNNELVLETSKVGFVPLVSYIDIQGSRHTFPLHWIPYPLLAMEYVPLKNFKSSRYVRIPTPDALVTIITALETSIRFVHIRWLDKKLFQHSNVNANDYFFDLYVNTDKSGTPWVRGTSVRVLHALNLVTGYKQHIHRSHYDTPLKYTNHLQTHYPLIIPIFCTNHKSTVISEASYRGYFKELFYYFNQLKIMAHQPALCSLPVENVDFSQGDHFRQAVYLRRLFKSDHTPHGLRATVISLSSTFLTQDHIGEKISGHRSRSNINRYCVINKQLLNDVKELNEGMMINSLLLANTVHSTISPLSPDQLLHNAFSVQAPDGHILSNNEILERQHMLTVFSTHFCLAGGRCPDDILKSIGKRRCGQCYLGLKSIDHIPAILALIRKLGADLDRIRSRLKYCAAKDKSAPEAVLLEEQFSDLVNEYSAWTLTADHMMKNTRHIRGRFFAIEQDHRTMYLAEMPTEHALVDILTRINDTATYPELTNSCLKADVFRLSAKLISLDKSFESLFSIENENTLYSEFRGKIHGIILATNLTLAELDLRLMEKPMLPPNLLPENLLGRSDG</sequence>
<gene>
    <name evidence="1" type="ORF">HU754_027550</name>
</gene>
<proteinExistence type="predicted"/>
<reference evidence="1" key="2">
    <citation type="journal article" date="2021" name="Microorganisms">
        <title>The Ever-Expanding Pseudomonas Genus: Description of 43 New Species and Partition of the Pseudomonas putida Group.</title>
        <authorList>
            <person name="Girard L."/>
            <person name="Lood C."/>
            <person name="Hofte M."/>
            <person name="Vandamme P."/>
            <person name="Rokni-Zadeh H."/>
            <person name="van Noort V."/>
            <person name="Lavigne R."/>
            <person name="De Mot R."/>
        </authorList>
    </citation>
    <scope>NUCLEOTIDE SEQUENCE</scope>
    <source>
        <strain evidence="1">OE 48.2</strain>
    </source>
</reference>
<organism evidence="1 2">
    <name type="scientific">Pseudomonas zeae</name>
    <dbReference type="NCBI Taxonomy" id="2745510"/>
    <lineage>
        <taxon>Bacteria</taxon>
        <taxon>Pseudomonadati</taxon>
        <taxon>Pseudomonadota</taxon>
        <taxon>Gammaproteobacteria</taxon>
        <taxon>Pseudomonadales</taxon>
        <taxon>Pseudomonadaceae</taxon>
        <taxon>Pseudomonas</taxon>
    </lineage>
</organism>
<accession>A0A9E6NPB9</accession>
<evidence type="ECO:0000313" key="2">
    <source>
        <dbReference type="Proteomes" id="UP000627092"/>
    </source>
</evidence>
<name>A0A9E6NPB9_9PSED</name>
<reference evidence="1" key="1">
    <citation type="journal article" date="2020" name="Microorganisms">
        <title>Reliable Identification of Environmental Pseudomonas Isolates Using the rpoD Gene.</title>
        <authorList>
            <consortium name="The Broad Institute Genome Sequencing Platform"/>
            <person name="Girard L."/>
            <person name="Lood C."/>
            <person name="Rokni-Zadeh H."/>
            <person name="van Noort V."/>
            <person name="Lavigne R."/>
            <person name="De Mot R."/>
        </authorList>
    </citation>
    <scope>NUCLEOTIDE SEQUENCE</scope>
    <source>
        <strain evidence="1">OE 48.2</strain>
    </source>
</reference>
<dbReference type="KEGG" id="pze:HU754_027550"/>
<evidence type="ECO:0000313" key="1">
    <source>
        <dbReference type="EMBL" id="QXI11491.1"/>
    </source>
</evidence>
<dbReference type="RefSeq" id="WP_186619930.1">
    <property type="nucleotide sequence ID" value="NZ_CP077090.1"/>
</dbReference>
<evidence type="ECO:0008006" key="3">
    <source>
        <dbReference type="Google" id="ProtNLM"/>
    </source>
</evidence>
<dbReference type="Proteomes" id="UP000627092">
    <property type="component" value="Chromosome"/>
</dbReference>
<protein>
    <recommendedName>
        <fullName evidence="3">Integrase</fullName>
    </recommendedName>
</protein>
<dbReference type="EMBL" id="CP077090">
    <property type="protein sequence ID" value="QXI11491.1"/>
    <property type="molecule type" value="Genomic_DNA"/>
</dbReference>
<dbReference type="AlphaFoldDB" id="A0A9E6NPB9"/>